<reference evidence="1" key="1">
    <citation type="submission" date="2021-06" db="EMBL/GenBank/DDBJ databases">
        <authorList>
            <person name="Kallberg Y."/>
            <person name="Tangrot J."/>
            <person name="Rosling A."/>
        </authorList>
    </citation>
    <scope>NUCLEOTIDE SEQUENCE</scope>
    <source>
        <strain evidence="1">UK204</strain>
    </source>
</reference>
<evidence type="ECO:0000313" key="2">
    <source>
        <dbReference type="Proteomes" id="UP000789570"/>
    </source>
</evidence>
<protein>
    <submittedName>
        <fullName evidence="1">9330_t:CDS:1</fullName>
    </submittedName>
</protein>
<gene>
    <name evidence="1" type="ORF">FCALED_LOCUS7414</name>
</gene>
<name>A0A9N9G4X2_9GLOM</name>
<dbReference type="OrthoDB" id="2437834at2759"/>
<keyword evidence="2" id="KW-1185">Reference proteome</keyword>
<sequence length="81" mass="9271">MEENQNELLENPNNNFQDPNILLATLLNPHTKSLKDVSIQVKLQTEELLCDKVEELKLETLSLPIIIKSTYLTDVLPLVEQ</sequence>
<dbReference type="Proteomes" id="UP000789570">
    <property type="component" value="Unassembled WGS sequence"/>
</dbReference>
<accession>A0A9N9G4X2</accession>
<dbReference type="EMBL" id="CAJVPQ010001958">
    <property type="protein sequence ID" value="CAG8577416.1"/>
    <property type="molecule type" value="Genomic_DNA"/>
</dbReference>
<organism evidence="1 2">
    <name type="scientific">Funneliformis caledonium</name>
    <dbReference type="NCBI Taxonomy" id="1117310"/>
    <lineage>
        <taxon>Eukaryota</taxon>
        <taxon>Fungi</taxon>
        <taxon>Fungi incertae sedis</taxon>
        <taxon>Mucoromycota</taxon>
        <taxon>Glomeromycotina</taxon>
        <taxon>Glomeromycetes</taxon>
        <taxon>Glomerales</taxon>
        <taxon>Glomeraceae</taxon>
        <taxon>Funneliformis</taxon>
    </lineage>
</organism>
<proteinExistence type="predicted"/>
<evidence type="ECO:0000313" key="1">
    <source>
        <dbReference type="EMBL" id="CAG8577416.1"/>
    </source>
</evidence>
<comment type="caution">
    <text evidence="1">The sequence shown here is derived from an EMBL/GenBank/DDBJ whole genome shotgun (WGS) entry which is preliminary data.</text>
</comment>
<dbReference type="AlphaFoldDB" id="A0A9N9G4X2"/>